<dbReference type="PANTHER" id="PTHR46910">
    <property type="entry name" value="TRANSCRIPTION FACTOR PDR1"/>
    <property type="match status" value="1"/>
</dbReference>
<evidence type="ECO:0000259" key="5">
    <source>
        <dbReference type="PROSITE" id="PS50048"/>
    </source>
</evidence>
<feature type="compositionally biased region" description="Basic and acidic residues" evidence="3">
    <location>
        <begin position="333"/>
        <end position="344"/>
    </location>
</feature>
<dbReference type="CDD" id="cd12148">
    <property type="entry name" value="fungal_TF_MHR"/>
    <property type="match status" value="1"/>
</dbReference>
<organism evidence="6 7">
    <name type="scientific">Trichoderma lentiforme</name>
    <dbReference type="NCBI Taxonomy" id="1567552"/>
    <lineage>
        <taxon>Eukaryota</taxon>
        <taxon>Fungi</taxon>
        <taxon>Dikarya</taxon>
        <taxon>Ascomycota</taxon>
        <taxon>Pezizomycotina</taxon>
        <taxon>Sordariomycetes</taxon>
        <taxon>Hypocreomycetidae</taxon>
        <taxon>Hypocreales</taxon>
        <taxon>Hypocreaceae</taxon>
        <taxon>Trichoderma</taxon>
    </lineage>
</organism>
<proteinExistence type="predicted"/>
<keyword evidence="7" id="KW-1185">Reference proteome</keyword>
<dbReference type="GO" id="GO:0006351">
    <property type="term" value="P:DNA-templated transcription"/>
    <property type="evidence" value="ECO:0007669"/>
    <property type="project" value="InterPro"/>
</dbReference>
<protein>
    <recommendedName>
        <fullName evidence="5">Zn(2)-C6 fungal-type domain-containing protein</fullName>
    </recommendedName>
</protein>
<feature type="transmembrane region" description="Helical" evidence="4">
    <location>
        <begin position="294"/>
        <end position="316"/>
    </location>
</feature>
<evidence type="ECO:0000256" key="2">
    <source>
        <dbReference type="ARBA" id="ARBA00023242"/>
    </source>
</evidence>
<name>A0A9P4XDD1_9HYPO</name>
<gene>
    <name evidence="6" type="ORF">CFAM422_007498</name>
</gene>
<dbReference type="InterPro" id="IPR007219">
    <property type="entry name" value="XnlR_reg_dom"/>
</dbReference>
<keyword evidence="1" id="KW-0479">Metal-binding</keyword>
<keyword evidence="2" id="KW-0539">Nucleus</keyword>
<evidence type="ECO:0000256" key="4">
    <source>
        <dbReference type="SAM" id="Phobius"/>
    </source>
</evidence>
<dbReference type="InterPro" id="IPR001138">
    <property type="entry name" value="Zn2Cys6_DnaBD"/>
</dbReference>
<evidence type="ECO:0000313" key="6">
    <source>
        <dbReference type="EMBL" id="KAF3069283.1"/>
    </source>
</evidence>
<comment type="caution">
    <text evidence="6">The sequence shown here is derived from an EMBL/GenBank/DDBJ whole genome shotgun (WGS) entry which is preliminary data.</text>
</comment>
<dbReference type="SMART" id="SM00066">
    <property type="entry name" value="GAL4"/>
    <property type="match status" value="1"/>
</dbReference>
<dbReference type="CDD" id="cd00067">
    <property type="entry name" value="GAL4"/>
    <property type="match status" value="1"/>
</dbReference>
<dbReference type="SUPFAM" id="SSF57701">
    <property type="entry name" value="Zn2/Cys6 DNA-binding domain"/>
    <property type="match status" value="1"/>
</dbReference>
<dbReference type="Gene3D" id="4.10.240.10">
    <property type="entry name" value="Zn(2)-C6 fungal-type DNA-binding domain"/>
    <property type="match status" value="1"/>
</dbReference>
<dbReference type="Proteomes" id="UP000801864">
    <property type="component" value="Unassembled WGS sequence"/>
</dbReference>
<keyword evidence="4" id="KW-0812">Transmembrane</keyword>
<dbReference type="GO" id="GO:0000981">
    <property type="term" value="F:DNA-binding transcription factor activity, RNA polymerase II-specific"/>
    <property type="evidence" value="ECO:0007669"/>
    <property type="project" value="InterPro"/>
</dbReference>
<dbReference type="PROSITE" id="PS00463">
    <property type="entry name" value="ZN2_CY6_FUNGAL_1"/>
    <property type="match status" value="1"/>
</dbReference>
<dbReference type="Pfam" id="PF04082">
    <property type="entry name" value="Fungal_trans"/>
    <property type="match status" value="1"/>
</dbReference>
<reference evidence="6 7" key="1">
    <citation type="submission" date="2018-06" db="EMBL/GenBank/DDBJ databases">
        <title>Genome analysis of cellulolytic fungus Trichoderma lentiforme CFAM-422.</title>
        <authorList>
            <person name="Steindorff A.S."/>
            <person name="Formighieri E.F."/>
            <person name="Midorikawa G.E.O."/>
            <person name="Tamietti M.S."/>
            <person name="Ramos E.Z."/>
            <person name="Silva A.S."/>
            <person name="Bon E.P.S."/>
            <person name="Mendes T.D."/>
            <person name="Damaso M.C.T."/>
            <person name="Favaro L.C.L."/>
        </authorList>
    </citation>
    <scope>NUCLEOTIDE SEQUENCE [LARGE SCALE GENOMIC DNA]</scope>
    <source>
        <strain evidence="6 7">CFAM-422</strain>
    </source>
</reference>
<dbReference type="AlphaFoldDB" id="A0A9P4XDD1"/>
<evidence type="ECO:0000256" key="1">
    <source>
        <dbReference type="ARBA" id="ARBA00022723"/>
    </source>
</evidence>
<accession>A0A9P4XDD1</accession>
<feature type="transmembrane region" description="Helical" evidence="4">
    <location>
        <begin position="202"/>
        <end position="218"/>
    </location>
</feature>
<dbReference type="InterPro" id="IPR036864">
    <property type="entry name" value="Zn2-C6_fun-type_DNA-bd_sf"/>
</dbReference>
<dbReference type="GO" id="GO:0003677">
    <property type="term" value="F:DNA binding"/>
    <property type="evidence" value="ECO:0007669"/>
    <property type="project" value="InterPro"/>
</dbReference>
<dbReference type="PANTHER" id="PTHR46910:SF1">
    <property type="entry name" value="MISCELLANEOUS ZN(II)2CYS6 TRANSCRIPTION FACTOR (EUROFUNG)-RELATED"/>
    <property type="match status" value="1"/>
</dbReference>
<dbReference type="InterPro" id="IPR050987">
    <property type="entry name" value="AtrR-like"/>
</dbReference>
<evidence type="ECO:0000313" key="7">
    <source>
        <dbReference type="Proteomes" id="UP000801864"/>
    </source>
</evidence>
<feature type="region of interest" description="Disordered" evidence="3">
    <location>
        <begin position="333"/>
        <end position="360"/>
    </location>
</feature>
<feature type="domain" description="Zn(2)-C6 fungal-type" evidence="5">
    <location>
        <begin position="13"/>
        <end position="43"/>
    </location>
</feature>
<dbReference type="GO" id="GO:0008270">
    <property type="term" value="F:zinc ion binding"/>
    <property type="evidence" value="ECO:0007669"/>
    <property type="project" value="InterPro"/>
</dbReference>
<dbReference type="Pfam" id="PF00172">
    <property type="entry name" value="Zn_clus"/>
    <property type="match status" value="1"/>
</dbReference>
<evidence type="ECO:0000256" key="3">
    <source>
        <dbReference type="SAM" id="MobiDB-lite"/>
    </source>
</evidence>
<feature type="region of interest" description="Disordered" evidence="3">
    <location>
        <begin position="122"/>
        <end position="142"/>
    </location>
</feature>
<keyword evidence="4" id="KW-0472">Membrane</keyword>
<dbReference type="PROSITE" id="PS50048">
    <property type="entry name" value="ZN2_CY6_FUNGAL_2"/>
    <property type="match status" value="1"/>
</dbReference>
<dbReference type="EMBL" id="QLNT01000012">
    <property type="protein sequence ID" value="KAF3069283.1"/>
    <property type="molecule type" value="Genomic_DNA"/>
</dbReference>
<keyword evidence="4" id="KW-1133">Transmembrane helix</keyword>
<sequence>MDIEHKRKRVAKACQKCRSMKSKCDGQRPACSRCQGYGYTCVYRLQRPRLRTGTDDRFNHSISERLPDLCNAIQLQKRLLDHVISLLPSGPEQEAVLLKNASVKSQLNNAISSTKAEVLPQAVASESRSRSPSSHSDRSPGYLGEVSNIRFINLVKKILQTQDGTAMTQNDFKSYDQGESLLPSNRPSCPIILLPVFKKAKYYINAFFTTIYIAYLFIPESPFIQNYKALESYDTPQAQSCKSIFETALSYIICAIGAYYKTLPGKDETVGMLHEKLYSYALTLAPTSNIERSLGHVVLLLAKCFYLLVTVLGQAVRVAQSIRLHIENEEVDHIKPGHSPETEKRRRLGRPPAIHDNDFNVPLPTRASDTEINWAGELIEERDNSDTSSGDYFLEVITFSGIIGQVLRSLYRPRRSHFTSEDLLTTKDLDRQLRNMLAIKYHHLRALIYRPYLCHPLLMHLADPTATISQLDWPLIRSYEKACISEARETARLLHGISSKEELVHGFPWWQMISCLVCASSILLVSSMFAEVTLELSSEFDTAGLSDDAETCLKVFDALNIKSPGARIARDMMKALKDCGRRIMSIYLKSGAKSFAEDASNGTPRSIQEAEKSFDNSPGFQSHISHPNTVSTLPYTSDYGQHLPMPGGLAPTNCYWPAEIVDSMTWSAQFFDFGH</sequence>